<name>A0A4W3JCR5_CALMI</name>
<reference evidence="2" key="1">
    <citation type="journal article" date="2006" name="Science">
        <title>Ancient noncoding elements conserved in the human genome.</title>
        <authorList>
            <person name="Venkatesh B."/>
            <person name="Kirkness E.F."/>
            <person name="Loh Y.H."/>
            <person name="Halpern A.L."/>
            <person name="Lee A.P."/>
            <person name="Johnson J."/>
            <person name="Dandona N."/>
            <person name="Viswanathan L.D."/>
            <person name="Tay A."/>
            <person name="Venter J.C."/>
            <person name="Strausberg R.L."/>
            <person name="Brenner S."/>
        </authorList>
    </citation>
    <scope>NUCLEOTIDE SEQUENCE [LARGE SCALE GENOMIC DNA]</scope>
</reference>
<reference evidence="1" key="5">
    <citation type="submission" date="2025-09" db="UniProtKB">
        <authorList>
            <consortium name="Ensembl"/>
        </authorList>
    </citation>
    <scope>IDENTIFICATION</scope>
</reference>
<evidence type="ECO:0000313" key="1">
    <source>
        <dbReference type="Ensembl" id="ENSCMIP00000040052.1"/>
    </source>
</evidence>
<protein>
    <submittedName>
        <fullName evidence="1">Uncharacterized protein</fullName>
    </submittedName>
</protein>
<dbReference type="Proteomes" id="UP000314986">
    <property type="component" value="Unassembled WGS sequence"/>
</dbReference>
<keyword evidence="2" id="KW-1185">Reference proteome</keyword>
<reference evidence="2" key="3">
    <citation type="journal article" date="2014" name="Nature">
        <title>Elephant shark genome provides unique insights into gnathostome evolution.</title>
        <authorList>
            <consortium name="International Elephant Shark Genome Sequencing Consortium"/>
            <person name="Venkatesh B."/>
            <person name="Lee A.P."/>
            <person name="Ravi V."/>
            <person name="Maurya A.K."/>
            <person name="Lian M.M."/>
            <person name="Swann J.B."/>
            <person name="Ohta Y."/>
            <person name="Flajnik M.F."/>
            <person name="Sutoh Y."/>
            <person name="Kasahara M."/>
            <person name="Hoon S."/>
            <person name="Gangu V."/>
            <person name="Roy S.W."/>
            <person name="Irimia M."/>
            <person name="Korzh V."/>
            <person name="Kondrychyn I."/>
            <person name="Lim Z.W."/>
            <person name="Tay B.H."/>
            <person name="Tohari S."/>
            <person name="Kong K.W."/>
            <person name="Ho S."/>
            <person name="Lorente-Galdos B."/>
            <person name="Quilez J."/>
            <person name="Marques-Bonet T."/>
            <person name="Raney B.J."/>
            <person name="Ingham P.W."/>
            <person name="Tay A."/>
            <person name="Hillier L.W."/>
            <person name="Minx P."/>
            <person name="Boehm T."/>
            <person name="Wilson R.K."/>
            <person name="Brenner S."/>
            <person name="Warren W.C."/>
        </authorList>
    </citation>
    <scope>NUCLEOTIDE SEQUENCE [LARGE SCALE GENOMIC DNA]</scope>
</reference>
<organism evidence="1 2">
    <name type="scientific">Callorhinchus milii</name>
    <name type="common">Ghost shark</name>
    <dbReference type="NCBI Taxonomy" id="7868"/>
    <lineage>
        <taxon>Eukaryota</taxon>
        <taxon>Metazoa</taxon>
        <taxon>Chordata</taxon>
        <taxon>Craniata</taxon>
        <taxon>Vertebrata</taxon>
        <taxon>Chondrichthyes</taxon>
        <taxon>Holocephali</taxon>
        <taxon>Chimaeriformes</taxon>
        <taxon>Callorhinchidae</taxon>
        <taxon>Callorhinchus</taxon>
    </lineage>
</organism>
<dbReference type="STRING" id="7868.ENSCMIP00000040052"/>
<reference evidence="1" key="4">
    <citation type="submission" date="2025-08" db="UniProtKB">
        <authorList>
            <consortium name="Ensembl"/>
        </authorList>
    </citation>
    <scope>IDENTIFICATION</scope>
</reference>
<accession>A0A4W3JCR5</accession>
<reference evidence="2" key="2">
    <citation type="journal article" date="2007" name="PLoS Biol.">
        <title>Survey sequencing and comparative analysis of the elephant shark (Callorhinchus milii) genome.</title>
        <authorList>
            <person name="Venkatesh B."/>
            <person name="Kirkness E.F."/>
            <person name="Loh Y.H."/>
            <person name="Halpern A.L."/>
            <person name="Lee A.P."/>
            <person name="Johnson J."/>
            <person name="Dandona N."/>
            <person name="Viswanathan L.D."/>
            <person name="Tay A."/>
            <person name="Venter J.C."/>
            <person name="Strausberg R.L."/>
            <person name="Brenner S."/>
        </authorList>
    </citation>
    <scope>NUCLEOTIDE SEQUENCE [LARGE SCALE GENOMIC DNA]</scope>
</reference>
<dbReference type="Ensembl" id="ENSCMIT00000040623.1">
    <property type="protein sequence ID" value="ENSCMIP00000040052.1"/>
    <property type="gene ID" value="ENSCMIG00000016748.1"/>
</dbReference>
<evidence type="ECO:0000313" key="2">
    <source>
        <dbReference type="Proteomes" id="UP000314986"/>
    </source>
</evidence>
<proteinExistence type="predicted"/>
<dbReference type="AlphaFoldDB" id="A0A4W3JCR5"/>
<sequence length="42" mass="4647">MESDFKNCHMFLVTVLNKAVCRGSFPHLESLASSLMAGMEQS</sequence>
<dbReference type="InParanoid" id="A0A4W3JCR5"/>